<feature type="binding site" evidence="3">
    <location>
        <position position="163"/>
    </location>
    <ligand>
        <name>Cu cation</name>
        <dbReference type="ChEBI" id="CHEBI:23378"/>
    </ligand>
</feature>
<dbReference type="InterPro" id="IPR036249">
    <property type="entry name" value="Thioredoxin-like_sf"/>
</dbReference>
<feature type="disulfide bond" description="Redox-active" evidence="4">
    <location>
        <begin position="65"/>
        <end position="69"/>
    </location>
</feature>
<feature type="binding site" evidence="3">
    <location>
        <position position="69"/>
    </location>
    <ligand>
        <name>Cu cation</name>
        <dbReference type="ChEBI" id="CHEBI:23378"/>
    </ligand>
</feature>
<gene>
    <name evidence="6" type="ORF">BN000_03722</name>
</gene>
<keyword evidence="4" id="KW-1015">Disulfide bond</keyword>
<name>A0A0U1P0I6_9BACI</name>
<evidence type="ECO:0000259" key="5">
    <source>
        <dbReference type="PROSITE" id="PS51352"/>
    </source>
</evidence>
<keyword evidence="7" id="KW-1185">Reference proteome</keyword>
<protein>
    <submittedName>
        <fullName evidence="6">Electron transport protein SCO1/SenC</fullName>
    </submittedName>
</protein>
<proteinExistence type="inferred from homology"/>
<evidence type="ECO:0000256" key="2">
    <source>
        <dbReference type="ARBA" id="ARBA00023008"/>
    </source>
</evidence>
<dbReference type="InterPro" id="IPR013766">
    <property type="entry name" value="Thioredoxin_domain"/>
</dbReference>
<dbReference type="AlphaFoldDB" id="A0A0U1P0I6"/>
<dbReference type="SUPFAM" id="SSF52833">
    <property type="entry name" value="Thioredoxin-like"/>
    <property type="match status" value="1"/>
</dbReference>
<evidence type="ECO:0000256" key="4">
    <source>
        <dbReference type="PIRSR" id="PIRSR603782-2"/>
    </source>
</evidence>
<dbReference type="EMBL" id="CVRB01000004">
    <property type="protein sequence ID" value="CRK83731.1"/>
    <property type="molecule type" value="Genomic_DNA"/>
</dbReference>
<dbReference type="STRING" id="1499688.BN000_03722"/>
<dbReference type="PANTHER" id="PTHR12151:SF25">
    <property type="entry name" value="LINALOOL DEHYDRATASE_ISOMERASE DOMAIN-CONTAINING PROTEIN"/>
    <property type="match status" value="1"/>
</dbReference>
<dbReference type="Gene3D" id="3.40.30.10">
    <property type="entry name" value="Glutaredoxin"/>
    <property type="match status" value="1"/>
</dbReference>
<evidence type="ECO:0000313" key="7">
    <source>
        <dbReference type="Proteomes" id="UP000199087"/>
    </source>
</evidence>
<evidence type="ECO:0000256" key="3">
    <source>
        <dbReference type="PIRSR" id="PIRSR603782-1"/>
    </source>
</evidence>
<feature type="domain" description="Thioredoxin" evidence="5">
    <location>
        <begin position="26"/>
        <end position="200"/>
    </location>
</feature>
<evidence type="ECO:0000256" key="1">
    <source>
        <dbReference type="ARBA" id="ARBA00010996"/>
    </source>
</evidence>
<keyword evidence="3" id="KW-0479">Metal-binding</keyword>
<dbReference type="OrthoDB" id="9811998at2"/>
<accession>A0A0U1P0I6</accession>
<dbReference type="PANTHER" id="PTHR12151">
    <property type="entry name" value="ELECTRON TRANSPORT PROTIN SCO1/SENC FAMILY MEMBER"/>
    <property type="match status" value="1"/>
</dbReference>
<comment type="similarity">
    <text evidence="1">Belongs to the SCO1/2 family.</text>
</comment>
<dbReference type="InterPro" id="IPR003782">
    <property type="entry name" value="SCO1/SenC"/>
</dbReference>
<dbReference type="CDD" id="cd02968">
    <property type="entry name" value="SCO"/>
    <property type="match status" value="1"/>
</dbReference>
<reference evidence="7" key="1">
    <citation type="submission" date="2015-05" db="EMBL/GenBank/DDBJ databases">
        <authorList>
            <person name="Urmite Genomes"/>
        </authorList>
    </citation>
    <scope>NUCLEOTIDE SEQUENCE [LARGE SCALE GENOMIC DNA]</scope>
    <source>
        <strain evidence="7">LF1</strain>
    </source>
</reference>
<dbReference type="PROSITE" id="PS51352">
    <property type="entry name" value="THIOREDOXIN_2"/>
    <property type="match status" value="1"/>
</dbReference>
<organism evidence="6 7">
    <name type="scientific">Neobacillus massiliamazoniensis</name>
    <dbReference type="NCBI Taxonomy" id="1499688"/>
    <lineage>
        <taxon>Bacteria</taxon>
        <taxon>Bacillati</taxon>
        <taxon>Bacillota</taxon>
        <taxon>Bacilli</taxon>
        <taxon>Bacillales</taxon>
        <taxon>Bacillaceae</taxon>
        <taxon>Neobacillus</taxon>
    </lineage>
</organism>
<dbReference type="RefSeq" id="WP_090636740.1">
    <property type="nucleotide sequence ID" value="NZ_CVRB01000004.1"/>
</dbReference>
<dbReference type="Proteomes" id="UP000199087">
    <property type="component" value="Unassembled WGS sequence"/>
</dbReference>
<evidence type="ECO:0000313" key="6">
    <source>
        <dbReference type="EMBL" id="CRK83731.1"/>
    </source>
</evidence>
<keyword evidence="2 3" id="KW-0186">Copper</keyword>
<feature type="binding site" evidence="3">
    <location>
        <position position="65"/>
    </location>
    <ligand>
        <name>Cu cation</name>
        <dbReference type="ChEBI" id="CHEBI:23378"/>
    </ligand>
</feature>
<sequence>MKRIYLICSLAVFLGIAAGISYFLIRDANEKIPSDITLINQNGDQYNFGKDKTKLKLVEFIYTHCPDICPTTTQKMSELKKDLEKAGVFGKDIEFVTITIDPYNDTPEILKGYMNGFGIKNDGHWVFLTGDKQNIKTDQGKIGKVASALQFQYKDPGNGQFIHSTFTYLVDQNNKFIAKFPMGENFNQKDAYDKIMDKLK</sequence>
<dbReference type="Pfam" id="PF02630">
    <property type="entry name" value="SCO1-SenC"/>
    <property type="match status" value="1"/>
</dbReference>
<dbReference type="GO" id="GO:0046872">
    <property type="term" value="F:metal ion binding"/>
    <property type="evidence" value="ECO:0007669"/>
    <property type="project" value="UniProtKB-KW"/>
</dbReference>